<organism evidence="2 3">
    <name type="scientific">Streptomyces polyasparticus</name>
    <dbReference type="NCBI Taxonomy" id="2767826"/>
    <lineage>
        <taxon>Bacteria</taxon>
        <taxon>Bacillati</taxon>
        <taxon>Actinomycetota</taxon>
        <taxon>Actinomycetes</taxon>
        <taxon>Kitasatosporales</taxon>
        <taxon>Streptomycetaceae</taxon>
        <taxon>Streptomyces</taxon>
    </lineage>
</organism>
<evidence type="ECO:0000313" key="3">
    <source>
        <dbReference type="Proteomes" id="UP000642284"/>
    </source>
</evidence>
<dbReference type="RefSeq" id="WP_187816235.1">
    <property type="nucleotide sequence ID" value="NZ_JACTVJ010000012.1"/>
</dbReference>
<dbReference type="Pfam" id="PF00027">
    <property type="entry name" value="cNMP_binding"/>
    <property type="match status" value="1"/>
</dbReference>
<dbReference type="EMBL" id="JACTVJ010000012">
    <property type="protein sequence ID" value="MBC9715776.1"/>
    <property type="molecule type" value="Genomic_DNA"/>
</dbReference>
<dbReference type="InterPro" id="IPR000595">
    <property type="entry name" value="cNMP-bd_dom"/>
</dbReference>
<keyword evidence="3" id="KW-1185">Reference proteome</keyword>
<name>A0ABR7SJW1_9ACTN</name>
<dbReference type="Proteomes" id="UP000642284">
    <property type="component" value="Unassembled WGS sequence"/>
</dbReference>
<evidence type="ECO:0000313" key="2">
    <source>
        <dbReference type="EMBL" id="MBC9715776.1"/>
    </source>
</evidence>
<reference evidence="2 3" key="1">
    <citation type="submission" date="2020-08" db="EMBL/GenBank/DDBJ databases">
        <title>Genemic of Streptomyces polyaspartic.</title>
        <authorList>
            <person name="Liu W."/>
        </authorList>
    </citation>
    <scope>NUCLEOTIDE SEQUENCE [LARGE SCALE GENOMIC DNA]</scope>
    <source>
        <strain evidence="2 3">TRM66268-LWL</strain>
    </source>
</reference>
<dbReference type="CDD" id="cd00038">
    <property type="entry name" value="CAP_ED"/>
    <property type="match status" value="1"/>
</dbReference>
<dbReference type="InterPro" id="IPR014710">
    <property type="entry name" value="RmlC-like_jellyroll"/>
</dbReference>
<proteinExistence type="predicted"/>
<protein>
    <submittedName>
        <fullName evidence="2">Cyclic nucleotide-binding domain-containing protein</fullName>
    </submittedName>
</protein>
<feature type="domain" description="Cyclic nucleotide-binding" evidence="1">
    <location>
        <begin position="7"/>
        <end position="76"/>
    </location>
</feature>
<dbReference type="InterPro" id="IPR018490">
    <property type="entry name" value="cNMP-bd_dom_sf"/>
</dbReference>
<dbReference type="PROSITE" id="PS50042">
    <property type="entry name" value="CNMP_BINDING_3"/>
    <property type="match status" value="1"/>
</dbReference>
<evidence type="ECO:0000259" key="1">
    <source>
        <dbReference type="PROSITE" id="PS50042"/>
    </source>
</evidence>
<dbReference type="Gene3D" id="2.60.120.10">
    <property type="entry name" value="Jelly Rolls"/>
    <property type="match status" value="1"/>
</dbReference>
<gene>
    <name evidence="2" type="ORF">H9Y04_24855</name>
</gene>
<accession>A0ABR7SJW1</accession>
<sequence>MTHVTILATVLPAEHRNRLMGCAREVAFTPGTRLFEEGQPADRFWVVRTGVVDLDLRRPGHGATVIESLGHGELVGCSWYFAPHVWKLGATITHPVQAWEFDADAVRALCVADPAFDRAVARWVGRVVAHRLHASRARLSAQADGAERR</sequence>
<comment type="caution">
    <text evidence="2">The sequence shown here is derived from an EMBL/GenBank/DDBJ whole genome shotgun (WGS) entry which is preliminary data.</text>
</comment>
<dbReference type="SUPFAM" id="SSF51206">
    <property type="entry name" value="cAMP-binding domain-like"/>
    <property type="match status" value="1"/>
</dbReference>